<reference evidence="1 2" key="1">
    <citation type="submission" date="2014-03" db="EMBL/GenBank/DDBJ databases">
        <title>Genomics of Bifidobacteria.</title>
        <authorList>
            <person name="Ventura M."/>
            <person name="Milani C."/>
            <person name="Lugli G.A."/>
        </authorList>
    </citation>
    <scope>NUCLEOTIDE SEQUENCE [LARGE SCALE GENOMIC DNA]</scope>
    <source>
        <strain evidence="1 2">DSM 23973</strain>
    </source>
</reference>
<organism evidence="1 2">
    <name type="scientific">Bifidobacterium callitrichos DSM 23973</name>
    <dbReference type="NCBI Taxonomy" id="1437609"/>
    <lineage>
        <taxon>Bacteria</taxon>
        <taxon>Bacillati</taxon>
        <taxon>Actinomycetota</taxon>
        <taxon>Actinomycetes</taxon>
        <taxon>Bifidobacteriales</taxon>
        <taxon>Bifidobacteriaceae</taxon>
        <taxon>Bifidobacterium</taxon>
    </lineage>
</organism>
<gene>
    <name evidence="1" type="ORF">BCAL_0162</name>
</gene>
<dbReference type="RefSeq" id="WP_043167440.1">
    <property type="nucleotide sequence ID" value="NZ_JDUV01000027.1"/>
</dbReference>
<dbReference type="AlphaFoldDB" id="A0A087ACR7"/>
<name>A0A087ACR7_9BIFI</name>
<dbReference type="STRING" id="1437609.BCAL_0162"/>
<accession>A0A087ACR7</accession>
<evidence type="ECO:0000313" key="1">
    <source>
        <dbReference type="EMBL" id="KFI56567.1"/>
    </source>
</evidence>
<dbReference type="EMBL" id="JGYS01000001">
    <property type="protein sequence ID" value="KFI56567.1"/>
    <property type="molecule type" value="Genomic_DNA"/>
</dbReference>
<proteinExistence type="predicted"/>
<protein>
    <submittedName>
        <fullName evidence="1">Uncharacterized protein</fullName>
    </submittedName>
</protein>
<sequence>MSRKFEFESVAYDTVFRVVERRNGEAFARWNARVIKTPSWDETGTTYTITLERTTDPANSGTLYLNE</sequence>
<dbReference type="Proteomes" id="UP000029072">
    <property type="component" value="Unassembled WGS sequence"/>
</dbReference>
<evidence type="ECO:0000313" key="2">
    <source>
        <dbReference type="Proteomes" id="UP000029072"/>
    </source>
</evidence>
<dbReference type="OrthoDB" id="9882065at2"/>
<comment type="caution">
    <text evidence="1">The sequence shown here is derived from an EMBL/GenBank/DDBJ whole genome shotgun (WGS) entry which is preliminary data.</text>
</comment>